<dbReference type="SMART" id="SM00824">
    <property type="entry name" value="PKS_TE"/>
    <property type="match status" value="1"/>
</dbReference>
<dbReference type="SUPFAM" id="SSF53474">
    <property type="entry name" value="alpha/beta-Hydrolases"/>
    <property type="match status" value="1"/>
</dbReference>
<evidence type="ECO:0000256" key="1">
    <source>
        <dbReference type="ARBA" id="ARBA00007169"/>
    </source>
</evidence>
<dbReference type="AlphaFoldDB" id="A0A7T7RFU8"/>
<proteinExistence type="inferred from homology"/>
<dbReference type="RefSeq" id="WP_200399885.1">
    <property type="nucleotide sequence ID" value="NZ_CP066831.1"/>
</dbReference>
<protein>
    <submittedName>
        <fullName evidence="4">Thioesterase</fullName>
    </submittedName>
</protein>
<dbReference type="Pfam" id="PF00975">
    <property type="entry name" value="Thioesterase"/>
    <property type="match status" value="1"/>
</dbReference>
<dbReference type="PANTHER" id="PTHR11487:SF0">
    <property type="entry name" value="S-ACYL FATTY ACID SYNTHASE THIOESTERASE, MEDIUM CHAIN"/>
    <property type="match status" value="1"/>
</dbReference>
<accession>A0A7T7RFU8</accession>
<dbReference type="Proteomes" id="UP000595636">
    <property type="component" value="Chromosome"/>
</dbReference>
<dbReference type="InterPro" id="IPR020802">
    <property type="entry name" value="TesA-like"/>
</dbReference>
<evidence type="ECO:0000313" key="5">
    <source>
        <dbReference type="Proteomes" id="UP000595636"/>
    </source>
</evidence>
<dbReference type="PANTHER" id="PTHR11487">
    <property type="entry name" value="THIOESTERASE"/>
    <property type="match status" value="1"/>
</dbReference>
<dbReference type="InterPro" id="IPR029058">
    <property type="entry name" value="AB_hydrolase_fold"/>
</dbReference>
<dbReference type="InterPro" id="IPR001031">
    <property type="entry name" value="Thioesterase"/>
</dbReference>
<comment type="similarity">
    <text evidence="1">Belongs to the thioesterase family.</text>
</comment>
<reference evidence="4 5" key="1">
    <citation type="submission" date="2020-12" db="EMBL/GenBank/DDBJ databases">
        <title>A novel species.</title>
        <authorList>
            <person name="Li K."/>
        </authorList>
    </citation>
    <scope>NUCLEOTIDE SEQUENCE [LARGE SCALE GENOMIC DNA]</scope>
    <source>
        <strain evidence="4 5">ZYC-3</strain>
    </source>
</reference>
<evidence type="ECO:0000313" key="4">
    <source>
        <dbReference type="EMBL" id="QQM45075.1"/>
    </source>
</evidence>
<feature type="domain" description="Thioesterase TesA-like" evidence="3">
    <location>
        <begin position="23"/>
        <end position="244"/>
    </location>
</feature>
<keyword evidence="2" id="KW-0378">Hydrolase</keyword>
<dbReference type="InterPro" id="IPR012223">
    <property type="entry name" value="TEII"/>
</dbReference>
<dbReference type="EMBL" id="CP066831">
    <property type="protein sequence ID" value="QQM45075.1"/>
    <property type="molecule type" value="Genomic_DNA"/>
</dbReference>
<name>A0A7T7RFU8_9ACTN</name>
<sequence>MATNSERWIRRYHPAPDASTRLVCFPHAGGSATFYHPVSRALSPEIDVVAVQYPGRQERRTEPLVDSVEKLADLIVPELEPWLDRPLTFFGHSMGASLAYEVALRLEAKGTTLLGLFASGRRAPSRWRDERVHQSDDEGLLTELRSLSGTDPAVLGDEDVLRMILPAVRSDYRAAETYRPQTGPRVGCPVVVLIGNDDPKVSEDEARSWAEHTTEDTTFRFFDGGHFYLNSQAPQVLREIRQFVAERGAMAAK</sequence>
<dbReference type="KEGG" id="slf:JEQ17_40555"/>
<keyword evidence="5" id="KW-1185">Reference proteome</keyword>
<dbReference type="GO" id="GO:0016787">
    <property type="term" value="F:hydrolase activity"/>
    <property type="evidence" value="ECO:0007669"/>
    <property type="project" value="UniProtKB-KW"/>
</dbReference>
<evidence type="ECO:0000259" key="3">
    <source>
        <dbReference type="SMART" id="SM00824"/>
    </source>
</evidence>
<organism evidence="4 5">
    <name type="scientific">Streptomyces liliifuscus</name>
    <dbReference type="NCBI Taxonomy" id="2797636"/>
    <lineage>
        <taxon>Bacteria</taxon>
        <taxon>Bacillati</taxon>
        <taxon>Actinomycetota</taxon>
        <taxon>Actinomycetes</taxon>
        <taxon>Kitasatosporales</taxon>
        <taxon>Streptomycetaceae</taxon>
        <taxon>Streptomyces</taxon>
    </lineage>
</organism>
<gene>
    <name evidence="4" type="ORF">JEQ17_40555</name>
</gene>
<dbReference type="Gene3D" id="3.40.50.1820">
    <property type="entry name" value="alpha/beta hydrolase"/>
    <property type="match status" value="1"/>
</dbReference>
<evidence type="ECO:0000256" key="2">
    <source>
        <dbReference type="ARBA" id="ARBA00022801"/>
    </source>
</evidence>
<dbReference type="GO" id="GO:0008610">
    <property type="term" value="P:lipid biosynthetic process"/>
    <property type="evidence" value="ECO:0007669"/>
    <property type="project" value="TreeGrafter"/>
</dbReference>